<dbReference type="Proteomes" id="UP000005237">
    <property type="component" value="Unassembled WGS sequence"/>
</dbReference>
<dbReference type="AlphaFoldDB" id="A0A8R1HZM0"/>
<protein>
    <submittedName>
        <fullName evidence="1">Uncharacterized protein</fullName>
    </submittedName>
</protein>
<evidence type="ECO:0000313" key="1">
    <source>
        <dbReference type="EnsemblMetazoa" id="CJA16517.1"/>
    </source>
</evidence>
<evidence type="ECO:0000313" key="2">
    <source>
        <dbReference type="Proteomes" id="UP000005237"/>
    </source>
</evidence>
<dbReference type="SUPFAM" id="SSF53800">
    <property type="entry name" value="Chelatase"/>
    <property type="match status" value="1"/>
</dbReference>
<dbReference type="OMA" id="PWKLAWF"/>
<organism evidence="1 2">
    <name type="scientific">Caenorhabditis japonica</name>
    <dbReference type="NCBI Taxonomy" id="281687"/>
    <lineage>
        <taxon>Eukaryota</taxon>
        <taxon>Metazoa</taxon>
        <taxon>Ecdysozoa</taxon>
        <taxon>Nematoda</taxon>
        <taxon>Chromadorea</taxon>
        <taxon>Rhabditida</taxon>
        <taxon>Rhabditina</taxon>
        <taxon>Rhabditomorpha</taxon>
        <taxon>Rhabditoidea</taxon>
        <taxon>Rhabditidae</taxon>
        <taxon>Peloderinae</taxon>
        <taxon>Caenorhabditis</taxon>
    </lineage>
</organism>
<dbReference type="EnsemblMetazoa" id="CJA16517.1">
    <property type="protein sequence ID" value="CJA16517.1"/>
    <property type="gene ID" value="WBGene00135720"/>
</dbReference>
<dbReference type="PANTHER" id="PTHR11108:SF1">
    <property type="entry name" value="FERROCHELATASE, MITOCHONDRIAL"/>
    <property type="match status" value="1"/>
</dbReference>
<dbReference type="GO" id="GO:0006783">
    <property type="term" value="P:heme biosynthetic process"/>
    <property type="evidence" value="ECO:0007669"/>
    <property type="project" value="InterPro"/>
</dbReference>
<name>A0A8R1HZM0_CAEJA</name>
<keyword evidence="2" id="KW-1185">Reference proteome</keyword>
<dbReference type="GO" id="GO:0005739">
    <property type="term" value="C:mitochondrion"/>
    <property type="evidence" value="ECO:0007669"/>
    <property type="project" value="TreeGrafter"/>
</dbReference>
<dbReference type="PANTHER" id="PTHR11108">
    <property type="entry name" value="FERROCHELATASE"/>
    <property type="match status" value="1"/>
</dbReference>
<accession>A0A8R1HZM0</accession>
<sequence length="371" mass="41848">MLSRNSSFFRIAKRSHSAADPARGAQTELVLLHAGQPWNEFHAREFLKLRSGSRFRAPNFVHDTIAGSKLLNENVRGCITAYKDLPSLEDQVDKLALRIEKSLETVIPEHGPFRVSRLFQFDAVPFAQKFDEIKGHRSQKYIFLPLYPHFSSVDGGNLLVESAKMIENSSSSMMVGNKEVAASRIEQNSDYSYDVGAVWRWDNHSILADYWASKISEILPEIDAVVFAAPQKFSCHSGPVHATCERTMSQLGDIIPWRLGFYSSWESFDVPSFQSVGVQVQKFRKGTAKFGKIAVVPITDVIDTFDTFYTIPKKFGANSENTIVLRPDQESEKLVHGISEIVKNRLLGRKDRQLEAECSQTQLDALRIFAN</sequence>
<dbReference type="Gene3D" id="3.40.50.1400">
    <property type="match status" value="1"/>
</dbReference>
<dbReference type="GO" id="GO:0004325">
    <property type="term" value="F:ferrochelatase activity"/>
    <property type="evidence" value="ECO:0007669"/>
    <property type="project" value="InterPro"/>
</dbReference>
<reference evidence="2" key="1">
    <citation type="submission" date="2010-08" db="EMBL/GenBank/DDBJ databases">
        <authorList>
            <consortium name="Caenorhabditis japonica Sequencing Consortium"/>
            <person name="Wilson R.K."/>
        </authorList>
    </citation>
    <scope>NUCLEOTIDE SEQUENCE [LARGE SCALE GENOMIC DNA]</scope>
    <source>
        <strain evidence="2">DF5081</strain>
    </source>
</reference>
<reference evidence="1" key="2">
    <citation type="submission" date="2022-06" db="UniProtKB">
        <authorList>
            <consortium name="EnsemblMetazoa"/>
        </authorList>
    </citation>
    <scope>IDENTIFICATION</scope>
    <source>
        <strain evidence="1">DF5081</strain>
    </source>
</reference>
<dbReference type="InterPro" id="IPR001015">
    <property type="entry name" value="Ferrochelatase"/>
</dbReference>
<proteinExistence type="predicted"/>